<protein>
    <submittedName>
        <fullName evidence="1">Uncharacterized protein</fullName>
    </submittedName>
</protein>
<dbReference type="KEGG" id="bcg:BCG9842_0212"/>
<evidence type="ECO:0000313" key="2">
    <source>
        <dbReference type="Proteomes" id="UP000006744"/>
    </source>
</evidence>
<keyword evidence="1" id="KW-0614">Plasmid</keyword>
<dbReference type="Proteomes" id="UP000006744">
    <property type="component" value="Plasmid pG9842_209"/>
</dbReference>
<dbReference type="HOGENOM" id="CLU_3324065_0_0_9"/>
<dbReference type="EMBL" id="CP001187">
    <property type="protein sequence ID" value="ACK98630.1"/>
    <property type="molecule type" value="Genomic_DNA"/>
</dbReference>
<organism evidence="1 2">
    <name type="scientific">Bacillus cereus (strain G9842)</name>
    <dbReference type="NCBI Taxonomy" id="405531"/>
    <lineage>
        <taxon>Bacteria</taxon>
        <taxon>Bacillati</taxon>
        <taxon>Bacillota</taxon>
        <taxon>Bacilli</taxon>
        <taxon>Bacillales</taxon>
        <taxon>Bacillaceae</taxon>
        <taxon>Bacillus</taxon>
        <taxon>Bacillus cereus group</taxon>
    </lineage>
</organism>
<reference evidence="1 2" key="1">
    <citation type="submission" date="2008-10" db="EMBL/GenBank/DDBJ databases">
        <title>Genome sequence of Bacillus cereus G9842.</title>
        <authorList>
            <person name="Dodson R.J."/>
            <person name="Durkin A.S."/>
            <person name="Rosovitz M.J."/>
            <person name="Rasko D.A."/>
            <person name="Hoffmaster A."/>
            <person name="Ravel J."/>
            <person name="Sutton G."/>
        </authorList>
    </citation>
    <scope>NUCLEOTIDE SEQUENCE [LARGE SCALE GENOMIC DNA]</scope>
    <source>
        <strain evidence="1 2">G9842</strain>
        <plasmid evidence="1 2">pG9842_209</plasmid>
    </source>
</reference>
<dbReference type="AlphaFoldDB" id="B7IZ02"/>
<sequence>MIVLTHFYKYLFDNKFVFYPFLIMVNTTLKESLQIAHD</sequence>
<proteinExistence type="predicted"/>
<gene>
    <name evidence="1" type="ordered locus">BCG9842_0212</name>
</gene>
<name>B7IZ02_BACC2</name>
<evidence type="ECO:0000313" key="1">
    <source>
        <dbReference type="EMBL" id="ACK98630.1"/>
    </source>
</evidence>
<accession>B7IZ02</accession>
<geneLocation type="plasmid" evidence="1 2">
    <name>pG9842_209</name>
</geneLocation>